<keyword evidence="6" id="KW-0675">Receptor</keyword>
<dbReference type="Gene3D" id="2.60.40.1120">
    <property type="entry name" value="Carboxypeptidase-like, regulatory domain"/>
    <property type="match status" value="1"/>
</dbReference>
<dbReference type="RefSeq" id="WP_379842271.1">
    <property type="nucleotide sequence ID" value="NZ_JBHSMA010000001.1"/>
</dbReference>
<evidence type="ECO:0000259" key="5">
    <source>
        <dbReference type="Pfam" id="PF14905"/>
    </source>
</evidence>
<keyword evidence="3" id="KW-0998">Cell outer membrane</keyword>
<dbReference type="SUPFAM" id="SSF49464">
    <property type="entry name" value="Carboxypeptidase regulatory domain-like"/>
    <property type="match status" value="1"/>
</dbReference>
<dbReference type="PANTHER" id="PTHR40980">
    <property type="entry name" value="PLUG DOMAIN-CONTAINING PROTEIN"/>
    <property type="match status" value="1"/>
</dbReference>
<evidence type="ECO:0000313" key="6">
    <source>
        <dbReference type="EMBL" id="MFC5408923.1"/>
    </source>
</evidence>
<gene>
    <name evidence="6" type="ORF">ACFPMF_06370</name>
</gene>
<sequence length="821" mass="90626">MKTVLITLLVLILSPIARGQITGYFTTLAGQPVPFANVLLLKSADSSLVKATLTSEQGFFRLETVPPGTYRLRVSSLGYQTWISPVFELSANQLVLETGVHVVSEEARQLSEVVVRAAKPLYEPSAEGTTINLESSVLSKGSSVLQILERSPGVQIDYQHNSIGLNGKSGVTVLLNGKPVRMPVEQLVALLNGMSADNIEKIELLTTPGARFDAEGSAGVINLVLKKNTKPGTNGSFSVTGGYGRGEKGAASLNLSHRLQTIDLYGTYSFLRDRTYSEMTVISAQNMPTLGGDLSVDGVDTTQALQNNHDLKLGIDARLTSKTTIGATMALNSSVRSSTNLNQFGFTVLPDSTMQYRGRIDGVNRWRNRLSSFYIEQKRRDGEQLNGALDYLYFTNHSPLDVRSTFQNQDGSQAGQNDSLFAPHQRGLARTAIRVGVAKLDYVRQVSARVKLEAGLKGTLTRNRSSAGIESRIDENWVSRTETASKIVMRERIGAVYTSLSTHLNPATNLVVGVRYEHSRTLMDDPDRTKPVVDRKLGVLFPSLFLTRKVGDQGELQLSYTKRISRPSYTDLASFVRYSDPSAVYTGNPFLKPALTNNLKVGYAVRGYAVSLLFSRDDELIARYQLTESPARNLLFISPQNLTWQHSVTLQVNAPWKIRNWWEMSYSFTGGPRWLRADYTPKPVEKAYLWHSATMSQVVKLPRRFSAEVSGWYNSVFFNGTIRVEAMGALNAGIKKELKNNGGTLQLAVTDLLQTMQINVRYGTVAEEAFSIRSAVKINTESRLSPIVKLSYSRAFGTAGSKGDKRKEAGSQDERDRIQKN</sequence>
<comment type="subcellular location">
    <subcellularLocation>
        <location evidence="1">Cell outer membrane</location>
    </subcellularLocation>
</comment>
<dbReference type="PANTHER" id="PTHR40980:SF4">
    <property type="entry name" value="TONB-DEPENDENT RECEPTOR-LIKE BETA-BARREL DOMAIN-CONTAINING PROTEIN"/>
    <property type="match status" value="1"/>
</dbReference>
<evidence type="ECO:0000256" key="4">
    <source>
        <dbReference type="SAM" id="MobiDB-lite"/>
    </source>
</evidence>
<protein>
    <submittedName>
        <fullName evidence="6">TonB-dependent receptor domain-containing protein</fullName>
    </submittedName>
</protein>
<feature type="domain" description="Outer membrane protein beta-barrel" evidence="5">
    <location>
        <begin position="380"/>
        <end position="761"/>
    </location>
</feature>
<evidence type="ECO:0000256" key="3">
    <source>
        <dbReference type="ARBA" id="ARBA00023237"/>
    </source>
</evidence>
<dbReference type="InterPro" id="IPR041700">
    <property type="entry name" value="OMP_b-brl_3"/>
</dbReference>
<dbReference type="InterPro" id="IPR037066">
    <property type="entry name" value="Plug_dom_sf"/>
</dbReference>
<organism evidence="6 7">
    <name type="scientific">Larkinella bovis</name>
    <dbReference type="NCBI Taxonomy" id="683041"/>
    <lineage>
        <taxon>Bacteria</taxon>
        <taxon>Pseudomonadati</taxon>
        <taxon>Bacteroidota</taxon>
        <taxon>Cytophagia</taxon>
        <taxon>Cytophagales</taxon>
        <taxon>Spirosomataceae</taxon>
        <taxon>Larkinella</taxon>
    </lineage>
</organism>
<keyword evidence="7" id="KW-1185">Reference proteome</keyword>
<dbReference type="Gene3D" id="2.170.130.10">
    <property type="entry name" value="TonB-dependent receptor, plug domain"/>
    <property type="match status" value="1"/>
</dbReference>
<comment type="caution">
    <text evidence="6">The sequence shown here is derived from an EMBL/GenBank/DDBJ whole genome shotgun (WGS) entry which is preliminary data.</text>
</comment>
<reference evidence="7" key="1">
    <citation type="journal article" date="2019" name="Int. J. Syst. Evol. Microbiol.">
        <title>The Global Catalogue of Microorganisms (GCM) 10K type strain sequencing project: providing services to taxonomists for standard genome sequencing and annotation.</title>
        <authorList>
            <consortium name="The Broad Institute Genomics Platform"/>
            <consortium name="The Broad Institute Genome Sequencing Center for Infectious Disease"/>
            <person name="Wu L."/>
            <person name="Ma J."/>
        </authorList>
    </citation>
    <scope>NUCLEOTIDE SEQUENCE [LARGE SCALE GENOMIC DNA]</scope>
    <source>
        <strain evidence="7">CCUG 55250</strain>
    </source>
</reference>
<dbReference type="Pfam" id="PF14905">
    <property type="entry name" value="OMP_b-brl_3"/>
    <property type="match status" value="1"/>
</dbReference>
<evidence type="ECO:0000313" key="7">
    <source>
        <dbReference type="Proteomes" id="UP001596106"/>
    </source>
</evidence>
<evidence type="ECO:0000256" key="1">
    <source>
        <dbReference type="ARBA" id="ARBA00004442"/>
    </source>
</evidence>
<accession>A0ABW0I8F1</accession>
<feature type="region of interest" description="Disordered" evidence="4">
    <location>
        <begin position="797"/>
        <end position="821"/>
    </location>
</feature>
<name>A0ABW0I8F1_9BACT</name>
<dbReference type="Pfam" id="PF13620">
    <property type="entry name" value="CarboxypepD_reg"/>
    <property type="match status" value="1"/>
</dbReference>
<dbReference type="SUPFAM" id="SSF56935">
    <property type="entry name" value="Porins"/>
    <property type="match status" value="1"/>
</dbReference>
<dbReference type="InterPro" id="IPR036942">
    <property type="entry name" value="Beta-barrel_TonB_sf"/>
</dbReference>
<dbReference type="EMBL" id="JBHSMA010000001">
    <property type="protein sequence ID" value="MFC5408923.1"/>
    <property type="molecule type" value="Genomic_DNA"/>
</dbReference>
<dbReference type="Gene3D" id="2.40.170.20">
    <property type="entry name" value="TonB-dependent receptor, beta-barrel domain"/>
    <property type="match status" value="1"/>
</dbReference>
<dbReference type="Proteomes" id="UP001596106">
    <property type="component" value="Unassembled WGS sequence"/>
</dbReference>
<evidence type="ECO:0000256" key="2">
    <source>
        <dbReference type="ARBA" id="ARBA00023136"/>
    </source>
</evidence>
<feature type="compositionally biased region" description="Basic and acidic residues" evidence="4">
    <location>
        <begin position="802"/>
        <end position="821"/>
    </location>
</feature>
<keyword evidence="2" id="KW-0472">Membrane</keyword>
<dbReference type="InterPro" id="IPR008969">
    <property type="entry name" value="CarboxyPept-like_regulatory"/>
</dbReference>
<proteinExistence type="predicted"/>